<reference evidence="4 5" key="1">
    <citation type="submission" date="2018-08" db="EMBL/GenBank/DDBJ databases">
        <title>A genome reference for cultivated species of the human gut microbiota.</title>
        <authorList>
            <person name="Zou Y."/>
            <person name="Xue W."/>
            <person name="Luo G."/>
        </authorList>
    </citation>
    <scope>NUCLEOTIDE SEQUENCE [LARGE SCALE GENOMIC DNA]</scope>
    <source>
        <strain evidence="4 5">AM23-22</strain>
    </source>
</reference>
<dbReference type="InterPro" id="IPR029044">
    <property type="entry name" value="Nucleotide-diphossugar_trans"/>
</dbReference>
<evidence type="ECO:0000313" key="4">
    <source>
        <dbReference type="EMBL" id="RHF90224.1"/>
    </source>
</evidence>
<dbReference type="AlphaFoldDB" id="A0A414RAY6"/>
<evidence type="ECO:0000259" key="3">
    <source>
        <dbReference type="Pfam" id="PF00535"/>
    </source>
</evidence>
<dbReference type="InterPro" id="IPR001173">
    <property type="entry name" value="Glyco_trans_2-like"/>
</dbReference>
<evidence type="ECO:0000256" key="2">
    <source>
        <dbReference type="ARBA" id="ARBA00022679"/>
    </source>
</evidence>
<dbReference type="Pfam" id="PF00535">
    <property type="entry name" value="Glycos_transf_2"/>
    <property type="match status" value="1"/>
</dbReference>
<dbReference type="PANTHER" id="PTHR22916">
    <property type="entry name" value="GLYCOSYLTRANSFERASE"/>
    <property type="match status" value="1"/>
</dbReference>
<sequence>MNLQLSIIVPVYNVEKYLQRCMESLLTQNISNYEIILVDDGSKDKSSEICDEYASKYSFVHVIHKENEGLGYARNSGLAVAKGKYVSFVDSDDTVSSEHFRELLRVAEKYHADACLGGMTDVYETHEVVSRHPFAGRVFNKQEVMEILLPSMLGYDEYGQNYSGMSVCVGIFCREIIEQNSIRFCSEREYISEDVIFDIEFMSHSHIVAINELAGYNYYHNVGTLTTKYRPERFEQIKKLYLYEYQIVKEKDNCTNLCRRIDSMFLANLRVTIMQEVDHSGFNCMASNKVIESMICDDCVQGVIKKYDFSKMPAKQKLFCQAIYKKSKFLTYMMALLQNWKKKRALFR</sequence>
<dbReference type="GO" id="GO:0016757">
    <property type="term" value="F:glycosyltransferase activity"/>
    <property type="evidence" value="ECO:0007669"/>
    <property type="project" value="UniProtKB-KW"/>
</dbReference>
<feature type="domain" description="Glycosyltransferase 2-like" evidence="3">
    <location>
        <begin position="6"/>
        <end position="133"/>
    </location>
</feature>
<dbReference type="EMBL" id="QRHR01000002">
    <property type="protein sequence ID" value="RHF90224.1"/>
    <property type="molecule type" value="Genomic_DNA"/>
</dbReference>
<dbReference type="Gene3D" id="3.90.550.10">
    <property type="entry name" value="Spore Coat Polysaccharide Biosynthesis Protein SpsA, Chain A"/>
    <property type="match status" value="1"/>
</dbReference>
<evidence type="ECO:0000256" key="1">
    <source>
        <dbReference type="ARBA" id="ARBA00022676"/>
    </source>
</evidence>
<keyword evidence="2 4" id="KW-0808">Transferase</keyword>
<evidence type="ECO:0000313" key="5">
    <source>
        <dbReference type="Proteomes" id="UP000286186"/>
    </source>
</evidence>
<gene>
    <name evidence="4" type="ORF">DW652_02760</name>
</gene>
<accession>A0A414RAY6</accession>
<protein>
    <submittedName>
        <fullName evidence="4">Glycosyltransferase</fullName>
    </submittedName>
</protein>
<dbReference type="PANTHER" id="PTHR22916:SF51">
    <property type="entry name" value="GLYCOSYLTRANSFERASE EPSH-RELATED"/>
    <property type="match status" value="1"/>
</dbReference>
<proteinExistence type="predicted"/>
<dbReference type="CDD" id="cd00761">
    <property type="entry name" value="Glyco_tranf_GTA_type"/>
    <property type="match status" value="1"/>
</dbReference>
<dbReference type="SUPFAM" id="SSF53448">
    <property type="entry name" value="Nucleotide-diphospho-sugar transferases"/>
    <property type="match status" value="1"/>
</dbReference>
<organism evidence="4 5">
    <name type="scientific">Eubacterium ventriosum</name>
    <dbReference type="NCBI Taxonomy" id="39496"/>
    <lineage>
        <taxon>Bacteria</taxon>
        <taxon>Bacillati</taxon>
        <taxon>Bacillota</taxon>
        <taxon>Clostridia</taxon>
        <taxon>Eubacteriales</taxon>
        <taxon>Eubacteriaceae</taxon>
        <taxon>Eubacterium</taxon>
    </lineage>
</organism>
<dbReference type="Proteomes" id="UP000286186">
    <property type="component" value="Unassembled WGS sequence"/>
</dbReference>
<name>A0A414RAY6_9FIRM</name>
<keyword evidence="1" id="KW-0328">Glycosyltransferase</keyword>
<dbReference type="RefSeq" id="WP_118231319.1">
    <property type="nucleotide sequence ID" value="NZ_CATWJF010000002.1"/>
</dbReference>
<comment type="caution">
    <text evidence="4">The sequence shown here is derived from an EMBL/GenBank/DDBJ whole genome shotgun (WGS) entry which is preliminary data.</text>
</comment>